<dbReference type="SUPFAM" id="SSF53244">
    <property type="entry name" value="MurD-like peptide ligases, peptide-binding domain"/>
    <property type="match status" value="1"/>
</dbReference>
<dbReference type="Proteomes" id="UP000218267">
    <property type="component" value="Chromosome"/>
</dbReference>
<evidence type="ECO:0000256" key="7">
    <source>
        <dbReference type="ARBA" id="ARBA00022741"/>
    </source>
</evidence>
<keyword evidence="9 14" id="KW-0133">Cell shape</keyword>
<comment type="pathway">
    <text evidence="2 14">Cell wall biogenesis; peptidoglycan biosynthesis.</text>
</comment>
<feature type="binding site" evidence="14">
    <location>
        <begin position="119"/>
        <end position="125"/>
    </location>
    <ligand>
        <name>ATP</name>
        <dbReference type="ChEBI" id="CHEBI:30616"/>
    </ligand>
</feature>
<evidence type="ECO:0000256" key="5">
    <source>
        <dbReference type="ARBA" id="ARBA00022598"/>
    </source>
</evidence>
<keyword evidence="7 14" id="KW-0547">Nucleotide-binding</keyword>
<dbReference type="SUPFAM" id="SSF53623">
    <property type="entry name" value="MurD-like peptide ligases, catalytic domain"/>
    <property type="match status" value="1"/>
</dbReference>
<dbReference type="Pfam" id="PF08245">
    <property type="entry name" value="Mur_ligase_M"/>
    <property type="match status" value="1"/>
</dbReference>
<evidence type="ECO:0000256" key="8">
    <source>
        <dbReference type="ARBA" id="ARBA00022840"/>
    </source>
</evidence>
<dbReference type="Pfam" id="PF02875">
    <property type="entry name" value="Mur_ligase_C"/>
    <property type="match status" value="1"/>
</dbReference>
<evidence type="ECO:0000256" key="6">
    <source>
        <dbReference type="ARBA" id="ARBA00022618"/>
    </source>
</evidence>
<feature type="transmembrane region" description="Helical" evidence="15">
    <location>
        <begin position="9"/>
        <end position="26"/>
    </location>
</feature>
<dbReference type="UniPathway" id="UPA00219"/>
<dbReference type="Gene3D" id="3.40.50.720">
    <property type="entry name" value="NAD(P)-binding Rossmann-like Domain"/>
    <property type="match status" value="1"/>
</dbReference>
<evidence type="ECO:0000256" key="11">
    <source>
        <dbReference type="ARBA" id="ARBA00023306"/>
    </source>
</evidence>
<keyword evidence="5 14" id="KW-0436">Ligase</keyword>
<feature type="domain" description="Mur ligase N-terminal catalytic" evidence="16">
    <location>
        <begin position="9"/>
        <end position="109"/>
    </location>
</feature>
<evidence type="ECO:0000256" key="13">
    <source>
        <dbReference type="ARBA" id="ARBA00047833"/>
    </source>
</evidence>
<dbReference type="GO" id="GO:0009252">
    <property type="term" value="P:peptidoglycan biosynthetic process"/>
    <property type="evidence" value="ECO:0007669"/>
    <property type="project" value="UniProtKB-UniRule"/>
</dbReference>
<evidence type="ECO:0000256" key="9">
    <source>
        <dbReference type="ARBA" id="ARBA00022960"/>
    </source>
</evidence>
<protein>
    <recommendedName>
        <fullName evidence="3 14">UDP-N-acetylmuramate--L-alanine ligase</fullName>
        <ecNumber evidence="3 14">6.3.2.8</ecNumber>
    </recommendedName>
    <alternativeName>
        <fullName evidence="14">UDP-N-acetylmuramoyl-L-alanine synthetase</fullName>
    </alternativeName>
</protein>
<evidence type="ECO:0000313" key="19">
    <source>
        <dbReference type="EMBL" id="BAX80621.1"/>
    </source>
</evidence>
<evidence type="ECO:0000256" key="3">
    <source>
        <dbReference type="ARBA" id="ARBA00012211"/>
    </source>
</evidence>
<keyword evidence="15" id="KW-0812">Transmembrane</keyword>
<dbReference type="GO" id="GO:0008763">
    <property type="term" value="F:UDP-N-acetylmuramate-L-alanine ligase activity"/>
    <property type="evidence" value="ECO:0007669"/>
    <property type="project" value="UniProtKB-UniRule"/>
</dbReference>
<dbReference type="InterPro" id="IPR005758">
    <property type="entry name" value="UDP-N-AcMur_Ala_ligase_MurC"/>
</dbReference>
<organism evidence="19 20">
    <name type="scientific">Labilibaculum antarcticum</name>
    <dbReference type="NCBI Taxonomy" id="1717717"/>
    <lineage>
        <taxon>Bacteria</taxon>
        <taxon>Pseudomonadati</taxon>
        <taxon>Bacteroidota</taxon>
        <taxon>Bacteroidia</taxon>
        <taxon>Marinilabiliales</taxon>
        <taxon>Marinifilaceae</taxon>
        <taxon>Labilibaculum</taxon>
    </lineage>
</organism>
<evidence type="ECO:0000259" key="18">
    <source>
        <dbReference type="Pfam" id="PF08245"/>
    </source>
</evidence>
<dbReference type="Pfam" id="PF01225">
    <property type="entry name" value="Mur_ligase"/>
    <property type="match status" value="1"/>
</dbReference>
<dbReference type="InterPro" id="IPR036565">
    <property type="entry name" value="Mur-like_cat_sf"/>
</dbReference>
<comment type="catalytic activity">
    <reaction evidence="13 14">
        <text>UDP-N-acetyl-alpha-D-muramate + L-alanine + ATP = UDP-N-acetyl-alpha-D-muramoyl-L-alanine + ADP + phosphate + H(+)</text>
        <dbReference type="Rhea" id="RHEA:23372"/>
        <dbReference type="ChEBI" id="CHEBI:15378"/>
        <dbReference type="ChEBI" id="CHEBI:30616"/>
        <dbReference type="ChEBI" id="CHEBI:43474"/>
        <dbReference type="ChEBI" id="CHEBI:57972"/>
        <dbReference type="ChEBI" id="CHEBI:70757"/>
        <dbReference type="ChEBI" id="CHEBI:83898"/>
        <dbReference type="ChEBI" id="CHEBI:456216"/>
        <dbReference type="EC" id="6.3.2.8"/>
    </reaction>
</comment>
<dbReference type="EMBL" id="AP018042">
    <property type="protein sequence ID" value="BAX80621.1"/>
    <property type="molecule type" value="Genomic_DNA"/>
</dbReference>
<dbReference type="KEGG" id="mbas:ALGA_2289"/>
<comment type="similarity">
    <text evidence="14">Belongs to the MurCDEF family.</text>
</comment>
<proteinExistence type="inferred from homology"/>
<accession>A0A1Y1CMX8</accession>
<dbReference type="InterPro" id="IPR013221">
    <property type="entry name" value="Mur_ligase_cen"/>
</dbReference>
<dbReference type="NCBIfam" id="TIGR01082">
    <property type="entry name" value="murC"/>
    <property type="match status" value="1"/>
</dbReference>
<dbReference type="GO" id="GO:0005524">
    <property type="term" value="F:ATP binding"/>
    <property type="evidence" value="ECO:0007669"/>
    <property type="project" value="UniProtKB-UniRule"/>
</dbReference>
<keyword evidence="10 14" id="KW-0573">Peptidoglycan synthesis</keyword>
<keyword evidence="6 14" id="KW-0132">Cell division</keyword>
<comment type="function">
    <text evidence="14">Cell wall formation.</text>
</comment>
<dbReference type="Gene3D" id="3.90.190.20">
    <property type="entry name" value="Mur ligase, C-terminal domain"/>
    <property type="match status" value="1"/>
</dbReference>
<keyword evidence="15" id="KW-1133">Transmembrane helix</keyword>
<keyword evidence="11 14" id="KW-0131">Cell cycle</keyword>
<feature type="domain" description="Mur ligase central" evidence="18">
    <location>
        <begin position="117"/>
        <end position="292"/>
    </location>
</feature>
<dbReference type="SUPFAM" id="SSF51984">
    <property type="entry name" value="MurCD N-terminal domain"/>
    <property type="match status" value="1"/>
</dbReference>
<evidence type="ECO:0000256" key="1">
    <source>
        <dbReference type="ARBA" id="ARBA00004496"/>
    </source>
</evidence>
<keyword evidence="20" id="KW-1185">Reference proteome</keyword>
<dbReference type="InterPro" id="IPR036615">
    <property type="entry name" value="Mur_ligase_C_dom_sf"/>
</dbReference>
<evidence type="ECO:0000256" key="12">
    <source>
        <dbReference type="ARBA" id="ARBA00023316"/>
    </source>
</evidence>
<evidence type="ECO:0000256" key="4">
    <source>
        <dbReference type="ARBA" id="ARBA00022490"/>
    </source>
</evidence>
<evidence type="ECO:0000256" key="15">
    <source>
        <dbReference type="SAM" id="Phobius"/>
    </source>
</evidence>
<reference evidence="19 20" key="1">
    <citation type="journal article" date="2018" name="Mar. Genomics">
        <title>Complete genome sequence of Marinifilaceae bacterium strain SPP2, isolated from the Antarctic marine sediment.</title>
        <authorList>
            <person name="Watanabe M."/>
            <person name="Kojima H."/>
            <person name="Fukui M."/>
        </authorList>
    </citation>
    <scope>NUCLEOTIDE SEQUENCE [LARGE SCALE GENOMIC DNA]</scope>
    <source>
        <strain evidence="19 20">SPP2</strain>
    </source>
</reference>
<sequence>MRIEDYKNIYFIGIGGIGMSAIARYFNSIGRNVFGYDRMTTQLTTELTEEGIGMTFQEDVSQIPAMYQSKDDTLVVYTPAIPANHPQLVYFKEQQFTIKKRAQVLGLLSDNLNGIGIAGTHGKTTVSTITAHIFKTSALGCNAFLGGISRNYQSNLLLSKDSDWMILEADEFDRSFLQLHPQLALITSMDADHLDIYGDENELEKSFQDFVYHIKKGGILVHKKGLVLDHDQLTAYTYSLIEKADFCAENIKLVEGFYQFDLVHPEGVIRELMFSYPGKINVENAIAASAVAILCGVEEEELRKALSTFKGVRRRFDYQIRNEKTVFIDDYAHHPKELWESISSVRELYPQKKITGIFQPHLYSRTRDFADDFATSLNLLDEVILLEIYPARELPIEGVTSKIILKNLRVPSKLCSKDELIELLREKDFEVLLTLGAGDIDKLVEPIRNLISERLKC</sequence>
<dbReference type="Gene3D" id="3.40.1190.10">
    <property type="entry name" value="Mur-like, catalytic domain"/>
    <property type="match status" value="1"/>
</dbReference>
<keyword evidence="8 14" id="KW-0067">ATP-binding</keyword>
<dbReference type="RefSeq" id="WP_173804008.1">
    <property type="nucleotide sequence ID" value="NZ_AP018042.1"/>
</dbReference>
<dbReference type="InterPro" id="IPR000713">
    <property type="entry name" value="Mur_ligase_N"/>
</dbReference>
<dbReference type="PANTHER" id="PTHR43445:SF3">
    <property type="entry name" value="UDP-N-ACETYLMURAMATE--L-ALANINE LIGASE"/>
    <property type="match status" value="1"/>
</dbReference>
<gene>
    <name evidence="14" type="primary">murC</name>
    <name evidence="19" type="ORF">ALGA_2289</name>
</gene>
<evidence type="ECO:0000259" key="17">
    <source>
        <dbReference type="Pfam" id="PF02875"/>
    </source>
</evidence>
<dbReference type="AlphaFoldDB" id="A0A1Y1CMX8"/>
<dbReference type="GO" id="GO:0005737">
    <property type="term" value="C:cytoplasm"/>
    <property type="evidence" value="ECO:0007669"/>
    <property type="project" value="UniProtKB-SubCell"/>
</dbReference>
<dbReference type="GO" id="GO:0008360">
    <property type="term" value="P:regulation of cell shape"/>
    <property type="evidence" value="ECO:0007669"/>
    <property type="project" value="UniProtKB-KW"/>
</dbReference>
<evidence type="ECO:0000256" key="2">
    <source>
        <dbReference type="ARBA" id="ARBA00004752"/>
    </source>
</evidence>
<dbReference type="EC" id="6.3.2.8" evidence="3 14"/>
<dbReference type="InterPro" id="IPR004101">
    <property type="entry name" value="Mur_ligase_C"/>
</dbReference>
<keyword evidence="4 14" id="KW-0963">Cytoplasm</keyword>
<evidence type="ECO:0000313" key="20">
    <source>
        <dbReference type="Proteomes" id="UP000218267"/>
    </source>
</evidence>
<reference evidence="20" key="2">
    <citation type="journal article" date="2020" name="Antonie Van Leeuwenhoek">
        <title>Labilibaculum antarcticum sp. nov., a novel facultative anaerobic, psychrotorelant bacterium isolated from marine sediment of Antarctica.</title>
        <authorList>
            <person name="Watanabe M."/>
            <person name="Kojima H."/>
            <person name="Fukui M."/>
        </authorList>
    </citation>
    <scope>NUCLEOTIDE SEQUENCE [LARGE SCALE GENOMIC DNA]</scope>
    <source>
        <strain evidence="20">SPP2</strain>
    </source>
</reference>
<evidence type="ECO:0000256" key="14">
    <source>
        <dbReference type="HAMAP-Rule" id="MF_00046"/>
    </source>
</evidence>
<evidence type="ECO:0000256" key="10">
    <source>
        <dbReference type="ARBA" id="ARBA00022984"/>
    </source>
</evidence>
<dbReference type="InterPro" id="IPR050061">
    <property type="entry name" value="MurCDEF_pg_biosynth"/>
</dbReference>
<evidence type="ECO:0000259" key="16">
    <source>
        <dbReference type="Pfam" id="PF01225"/>
    </source>
</evidence>
<keyword evidence="12 14" id="KW-0961">Cell wall biogenesis/degradation</keyword>
<dbReference type="GO" id="GO:0051301">
    <property type="term" value="P:cell division"/>
    <property type="evidence" value="ECO:0007669"/>
    <property type="project" value="UniProtKB-KW"/>
</dbReference>
<comment type="subcellular location">
    <subcellularLocation>
        <location evidence="1 14">Cytoplasm</location>
    </subcellularLocation>
</comment>
<keyword evidence="15" id="KW-0472">Membrane</keyword>
<dbReference type="PANTHER" id="PTHR43445">
    <property type="entry name" value="UDP-N-ACETYLMURAMATE--L-ALANINE LIGASE-RELATED"/>
    <property type="match status" value="1"/>
</dbReference>
<dbReference type="GO" id="GO:0071555">
    <property type="term" value="P:cell wall organization"/>
    <property type="evidence" value="ECO:0007669"/>
    <property type="project" value="UniProtKB-KW"/>
</dbReference>
<dbReference type="HAMAP" id="MF_00046">
    <property type="entry name" value="MurC"/>
    <property type="match status" value="1"/>
</dbReference>
<name>A0A1Y1CMX8_9BACT</name>
<feature type="domain" description="Mur ligase C-terminal" evidence="17">
    <location>
        <begin position="314"/>
        <end position="422"/>
    </location>
</feature>